<feature type="transmembrane region" description="Helical" evidence="1">
    <location>
        <begin position="69"/>
        <end position="89"/>
    </location>
</feature>
<dbReference type="PANTHER" id="PTHR37314">
    <property type="entry name" value="SLR0142 PROTEIN"/>
    <property type="match status" value="1"/>
</dbReference>
<dbReference type="Proteomes" id="UP000186341">
    <property type="component" value="Unassembled WGS sequence"/>
</dbReference>
<gene>
    <name evidence="2" type="ORF">BO222_04775</name>
</gene>
<dbReference type="AlphaFoldDB" id="A0A1U7NGV3"/>
<proteinExistence type="predicted"/>
<evidence type="ECO:0000313" key="3">
    <source>
        <dbReference type="Proteomes" id="UP000186341"/>
    </source>
</evidence>
<feature type="transmembrane region" description="Helical" evidence="1">
    <location>
        <begin position="178"/>
        <end position="198"/>
    </location>
</feature>
<organism evidence="2 3">
    <name type="scientific">Ileibacterium valens</name>
    <dbReference type="NCBI Taxonomy" id="1862668"/>
    <lineage>
        <taxon>Bacteria</taxon>
        <taxon>Bacillati</taxon>
        <taxon>Bacillota</taxon>
        <taxon>Erysipelotrichia</taxon>
        <taxon>Erysipelotrichales</taxon>
        <taxon>Erysipelotrichaceae</taxon>
        <taxon>Ileibacterium</taxon>
    </lineage>
</organism>
<dbReference type="Pfam" id="PF06912">
    <property type="entry name" value="DUF1275"/>
    <property type="match status" value="1"/>
</dbReference>
<protein>
    <recommendedName>
        <fullName evidence="4">DUF1275 family protein</fullName>
    </recommendedName>
</protein>
<dbReference type="PANTHER" id="PTHR37314:SF4">
    <property type="entry name" value="UPF0700 TRANSMEMBRANE PROTEIN YOAK"/>
    <property type="match status" value="1"/>
</dbReference>
<evidence type="ECO:0008006" key="4">
    <source>
        <dbReference type="Google" id="ProtNLM"/>
    </source>
</evidence>
<dbReference type="GeneID" id="82202529"/>
<evidence type="ECO:0000256" key="1">
    <source>
        <dbReference type="SAM" id="Phobius"/>
    </source>
</evidence>
<keyword evidence="3" id="KW-1185">Reference proteome</keyword>
<accession>A0A1U7NGV3</accession>
<sequence length="237" mass="26257">MKSTVIKELIENEPEKQEESMKVGILLSLSIGILNACTYVTRGHVFASSQSGNLLYLGLDLAAGEFSNVVKYLFPPIMFGIGIIIAEHFHDKPNYSQWRKYPFYIEILLIVAATFMPDSWNALANPIFGLACGLQTITFAKVRGIPVSTIVINGSYQNSLVHWTRFLHLNDENDAFKALLYLIIVLSYFGGIVLGALLCPALNHYVSLISAILLLGCSFIVLVPNTGKRTKQNDKKS</sequence>
<keyword evidence="1" id="KW-0472">Membrane</keyword>
<reference evidence="2 3" key="1">
    <citation type="submission" date="2016-11" db="EMBL/GenBank/DDBJ databases">
        <title>Description of two novel members of the family Erysipelotrichaceae: Ileibacterium lipovorans gen. nov., sp. nov. and Dubosiella newyorkensis, gen. nov., sp. nov.</title>
        <authorList>
            <person name="Cox L.M."/>
            <person name="Sohn J."/>
            <person name="Tyrrell K.L."/>
            <person name="Citron D.M."/>
            <person name="Lawson P.A."/>
            <person name="Patel N.B."/>
            <person name="Iizumi T."/>
            <person name="Perez-Perez G.I."/>
            <person name="Goldstein E.J."/>
            <person name="Blaser M.J."/>
        </authorList>
    </citation>
    <scope>NUCLEOTIDE SEQUENCE [LARGE SCALE GENOMIC DNA]</scope>
    <source>
        <strain evidence="2 3">NYU-BL-A3</strain>
    </source>
</reference>
<dbReference type="RefSeq" id="WP_075818879.1">
    <property type="nucleotide sequence ID" value="NZ_CAJUTZ010000186.1"/>
</dbReference>
<evidence type="ECO:0000313" key="2">
    <source>
        <dbReference type="EMBL" id="OLU40612.1"/>
    </source>
</evidence>
<dbReference type="OrthoDB" id="7057004at2"/>
<keyword evidence="1" id="KW-1133">Transmembrane helix</keyword>
<keyword evidence="1" id="KW-0812">Transmembrane</keyword>
<name>A0A1U7NGV3_9FIRM</name>
<dbReference type="EMBL" id="MPJW01000102">
    <property type="protein sequence ID" value="OLU40612.1"/>
    <property type="molecule type" value="Genomic_DNA"/>
</dbReference>
<feature type="transmembrane region" description="Helical" evidence="1">
    <location>
        <begin position="101"/>
        <end position="117"/>
    </location>
</feature>
<comment type="caution">
    <text evidence="2">The sequence shown here is derived from an EMBL/GenBank/DDBJ whole genome shotgun (WGS) entry which is preliminary data.</text>
</comment>
<feature type="transmembrane region" description="Helical" evidence="1">
    <location>
        <begin position="204"/>
        <end position="223"/>
    </location>
</feature>
<dbReference type="InterPro" id="IPR010699">
    <property type="entry name" value="DUF1275"/>
</dbReference>